<dbReference type="AlphaFoldDB" id="A0A9N9HAY6"/>
<comment type="caution">
    <text evidence="6">The sequence shown here is derived from an EMBL/GenBank/DDBJ whole genome shotgun (WGS) entry which is preliminary data.</text>
</comment>
<dbReference type="EMBL" id="CAJVPI010004284">
    <property type="protein sequence ID" value="CAG8666517.1"/>
    <property type="molecule type" value="Genomic_DNA"/>
</dbReference>
<comment type="subcellular location">
    <subcellularLocation>
        <location evidence="1">Host cell</location>
    </subcellularLocation>
    <subcellularLocation>
        <location evidence="2">Secreted</location>
    </subcellularLocation>
</comment>
<dbReference type="Proteomes" id="UP000789739">
    <property type="component" value="Unassembled WGS sequence"/>
</dbReference>
<feature type="region of interest" description="Disordered" evidence="4">
    <location>
        <begin position="1"/>
        <end position="34"/>
    </location>
</feature>
<keyword evidence="3" id="KW-0964">Secreted</keyword>
<dbReference type="GO" id="GO:0043657">
    <property type="term" value="C:host cell"/>
    <property type="evidence" value="ECO:0007669"/>
    <property type="project" value="UniProtKB-SubCell"/>
</dbReference>
<gene>
    <name evidence="6" type="ORF">PBRASI_LOCUS11075</name>
</gene>
<feature type="domain" description="Crinkler effector protein N-terminal" evidence="5">
    <location>
        <begin position="44"/>
        <end position="133"/>
    </location>
</feature>
<organism evidence="6 7">
    <name type="scientific">Paraglomus brasilianum</name>
    <dbReference type="NCBI Taxonomy" id="144538"/>
    <lineage>
        <taxon>Eukaryota</taxon>
        <taxon>Fungi</taxon>
        <taxon>Fungi incertae sedis</taxon>
        <taxon>Mucoromycota</taxon>
        <taxon>Glomeromycotina</taxon>
        <taxon>Glomeromycetes</taxon>
        <taxon>Paraglomerales</taxon>
        <taxon>Paraglomeraceae</taxon>
        <taxon>Paraglomus</taxon>
    </lineage>
</organism>
<evidence type="ECO:0000256" key="1">
    <source>
        <dbReference type="ARBA" id="ARBA00004340"/>
    </source>
</evidence>
<feature type="compositionally biased region" description="Polar residues" evidence="4">
    <location>
        <begin position="19"/>
        <end position="33"/>
    </location>
</feature>
<evidence type="ECO:0000259" key="5">
    <source>
        <dbReference type="Pfam" id="PF20147"/>
    </source>
</evidence>
<dbReference type="Pfam" id="PF20147">
    <property type="entry name" value="Crinkler"/>
    <property type="match status" value="1"/>
</dbReference>
<evidence type="ECO:0000313" key="6">
    <source>
        <dbReference type="EMBL" id="CAG8666517.1"/>
    </source>
</evidence>
<dbReference type="OrthoDB" id="2304312at2759"/>
<protein>
    <submittedName>
        <fullName evidence="6">5509_t:CDS:1</fullName>
    </submittedName>
</protein>
<keyword evidence="7" id="KW-1185">Reference proteome</keyword>
<dbReference type="InterPro" id="IPR045379">
    <property type="entry name" value="Crinkler_N"/>
</dbReference>
<evidence type="ECO:0000256" key="2">
    <source>
        <dbReference type="ARBA" id="ARBA00004613"/>
    </source>
</evidence>
<feature type="compositionally biased region" description="Basic and acidic residues" evidence="4">
    <location>
        <begin position="1"/>
        <end position="16"/>
    </location>
</feature>
<reference evidence="6" key="1">
    <citation type="submission" date="2021-06" db="EMBL/GenBank/DDBJ databases">
        <authorList>
            <person name="Kallberg Y."/>
            <person name="Tangrot J."/>
            <person name="Rosling A."/>
        </authorList>
    </citation>
    <scope>NUCLEOTIDE SEQUENCE</scope>
    <source>
        <strain evidence="6">BR232B</strain>
    </source>
</reference>
<dbReference type="GO" id="GO:0005576">
    <property type="term" value="C:extracellular region"/>
    <property type="evidence" value="ECO:0007669"/>
    <property type="project" value="UniProtKB-SubCell"/>
</dbReference>
<evidence type="ECO:0000313" key="7">
    <source>
        <dbReference type="Proteomes" id="UP000789739"/>
    </source>
</evidence>
<evidence type="ECO:0000256" key="4">
    <source>
        <dbReference type="SAM" id="MobiDB-lite"/>
    </source>
</evidence>
<sequence length="135" mass="15385">ENKTENERKNKRKNEFNKQLQQCPSLLASTSKQEMSDVQLLDSVQMETKDVTIGELKKTIKVLLPGMFANVDTKDLVMWRVNILKDNEEKIEQLQNNEKTIEESGGIKIKHMTKQVGEMFGTPALGSIHIIVECP</sequence>
<accession>A0A9N9HAY6</accession>
<name>A0A9N9HAY6_9GLOM</name>
<evidence type="ECO:0000256" key="3">
    <source>
        <dbReference type="ARBA" id="ARBA00022525"/>
    </source>
</evidence>
<feature type="non-terminal residue" evidence="6">
    <location>
        <position position="135"/>
    </location>
</feature>
<feature type="non-terminal residue" evidence="6">
    <location>
        <position position="1"/>
    </location>
</feature>
<proteinExistence type="predicted"/>